<dbReference type="OrthoDB" id="4241980at2"/>
<sequence>MDERQGSGPEHRAGPTERAHRTRPAEQDHRTRLTEQECREVLARTPAARLAVTRRGLPRIELVGLVHFDGEPVALLPEDSPVARALSEVISPRRLVALQTDDLTDSRREVHSVTAVARPRWIVGFDDVRECRRIAEARGLDVRSDTWFLAMTHPVLAGRRVSLRSVGQVPQDHARR</sequence>
<dbReference type="EMBL" id="PYBJ01000030">
    <property type="protein sequence ID" value="PSM38410.1"/>
    <property type="molecule type" value="Genomic_DNA"/>
</dbReference>
<proteinExistence type="predicted"/>
<organism evidence="2 3">
    <name type="scientific">Streptomyces dioscori</name>
    <dbReference type="NCBI Taxonomy" id="2109333"/>
    <lineage>
        <taxon>Bacteria</taxon>
        <taxon>Bacillati</taxon>
        <taxon>Actinomycetota</taxon>
        <taxon>Actinomycetes</taxon>
        <taxon>Kitasatosporales</taxon>
        <taxon>Streptomycetaceae</taxon>
        <taxon>Streptomyces</taxon>
        <taxon>Streptomyces aurantiacus group</taxon>
    </lineage>
</organism>
<evidence type="ECO:0000256" key="1">
    <source>
        <dbReference type="SAM" id="MobiDB-lite"/>
    </source>
</evidence>
<gene>
    <name evidence="2" type="ORF">C6Y14_37475</name>
</gene>
<dbReference type="Gene3D" id="2.30.110.10">
    <property type="entry name" value="Electron Transport, Fmn-binding Protein, Chain A"/>
    <property type="match status" value="1"/>
</dbReference>
<dbReference type="SUPFAM" id="SSF50475">
    <property type="entry name" value="FMN-binding split barrel"/>
    <property type="match status" value="1"/>
</dbReference>
<dbReference type="RefSeq" id="WP_107021367.1">
    <property type="nucleotide sequence ID" value="NZ_KZ679056.1"/>
</dbReference>
<evidence type="ECO:0000313" key="3">
    <source>
        <dbReference type="Proteomes" id="UP000240429"/>
    </source>
</evidence>
<evidence type="ECO:0000313" key="2">
    <source>
        <dbReference type="EMBL" id="PSM38410.1"/>
    </source>
</evidence>
<name>A0A2P8PWM9_9ACTN</name>
<protein>
    <recommendedName>
        <fullName evidence="4">Pyridoxamine 5'-phosphate oxidase putative domain-containing protein</fullName>
    </recommendedName>
</protein>
<reference evidence="2 3" key="1">
    <citation type="submission" date="2018-03" db="EMBL/GenBank/DDBJ databases">
        <title>Streptomyces dioscori sp. nov., a novel endophytic actinobacterium isolated from bulbil of Dioscorea bulbifera L.</title>
        <authorList>
            <person name="Zhikuan W."/>
        </authorList>
    </citation>
    <scope>NUCLEOTIDE SEQUENCE [LARGE SCALE GENOMIC DNA]</scope>
    <source>
        <strain evidence="2 3">A217</strain>
    </source>
</reference>
<accession>A0A2P8PWM9</accession>
<keyword evidence="3" id="KW-1185">Reference proteome</keyword>
<dbReference type="Proteomes" id="UP000240429">
    <property type="component" value="Unassembled WGS sequence"/>
</dbReference>
<comment type="caution">
    <text evidence="2">The sequence shown here is derived from an EMBL/GenBank/DDBJ whole genome shotgun (WGS) entry which is preliminary data.</text>
</comment>
<dbReference type="InterPro" id="IPR012349">
    <property type="entry name" value="Split_barrel_FMN-bd"/>
</dbReference>
<evidence type="ECO:0008006" key="4">
    <source>
        <dbReference type="Google" id="ProtNLM"/>
    </source>
</evidence>
<feature type="region of interest" description="Disordered" evidence="1">
    <location>
        <begin position="1"/>
        <end position="34"/>
    </location>
</feature>
<dbReference type="AlphaFoldDB" id="A0A2P8PWM9"/>